<name>F0XAL7_GROCL</name>
<dbReference type="AlphaFoldDB" id="F0XAL7"/>
<accession>F0XAL7</accession>
<gene>
    <name evidence="2" type="ORF">CMQ_3343</name>
</gene>
<feature type="signal peptide" evidence="1">
    <location>
        <begin position="1"/>
        <end position="19"/>
    </location>
</feature>
<evidence type="ECO:0000313" key="2">
    <source>
        <dbReference type="EMBL" id="EFX05274.1"/>
    </source>
</evidence>
<protein>
    <submittedName>
        <fullName evidence="2">Uncharacterized protein</fullName>
    </submittedName>
</protein>
<evidence type="ECO:0000313" key="3">
    <source>
        <dbReference type="Proteomes" id="UP000007796"/>
    </source>
</evidence>
<evidence type="ECO:0000256" key="1">
    <source>
        <dbReference type="SAM" id="SignalP"/>
    </source>
</evidence>
<dbReference type="STRING" id="655863.F0XAL7"/>
<feature type="chain" id="PRO_5003259826" evidence="1">
    <location>
        <begin position="20"/>
        <end position="687"/>
    </location>
</feature>
<dbReference type="Proteomes" id="UP000007796">
    <property type="component" value="Unassembled WGS sequence"/>
</dbReference>
<keyword evidence="1" id="KW-0732">Signal</keyword>
<dbReference type="GeneID" id="25976433"/>
<keyword evidence="3" id="KW-1185">Reference proteome</keyword>
<sequence length="687" mass="68884">MLSASLLGFAALAVSLCNANPIVVVSPPVYAERSSSSNLALREAMNMAARDASLQKRSEMSVNLDHGLDEVTLIKGSWSETVDGINNTVSVKLECIECSTTGTVSAKIKGSILKPKLRLDFSGVAAFIDLGVKVADKATYTYTIFSSESPVGISLHDVSLGLVFYVDLVLSLSAEVELEGGFFVQVGNDSYLEADIRKGTIVDSLFTDTTVTAIPITVSSGDATFKADLRLRVEAGASVDILGAGLDAELGIYANILEFIVEAQNTPACDVMLSETWDINAGAFLDADVVINYSSFGAVPTISTTLYQGPTATQCIRTTSSATTITTASASASASSKSHVHTNATATATAAVVDAVRLVVGAHANSANSFSANVNASGSSIAFPPVTASMLSGVAFPSVTASSPASSAVSVGGLKPLFANTTASVAAYSGSMAAAAAATTVALGSNGTTLTSTIFATSTYTITSCAASVVNCPASLQNKIIITDVVTKTVAICPEASTTIMLSSSKSVPVAKTTTASASTSTVTAVTAVYVLVPLETPIVATFTAPTSVASVSISVIGAVTEKETATVVPVLATGGANYGNGSNEKAVLAVGDVGPTAFVLPTGSAAVFASAASSAAVSIATSNYVAFAETASLGVTASAKPASTASPTTTSAQSAVTAVVTAAAGRVMSGSFAAVVGAMFGALLLL</sequence>
<dbReference type="HOGENOM" id="CLU_027520_0_0_1"/>
<reference evidence="2 3" key="1">
    <citation type="journal article" date="2011" name="Proc. Natl. Acad. Sci. U.S.A.">
        <title>Genome and transcriptome analyses of the mountain pine beetle-fungal symbiont Grosmannia clavigera, a lodgepole pine pathogen.</title>
        <authorList>
            <person name="DiGuistini S."/>
            <person name="Wang Y."/>
            <person name="Liao N.Y."/>
            <person name="Taylor G."/>
            <person name="Tanguay P."/>
            <person name="Feau N."/>
            <person name="Henrissat B."/>
            <person name="Chan S.K."/>
            <person name="Hesse-Orce U."/>
            <person name="Alamouti S.M."/>
            <person name="Tsui C.K.M."/>
            <person name="Docking R.T."/>
            <person name="Levasseur A."/>
            <person name="Haridas S."/>
            <person name="Robertson G."/>
            <person name="Birol I."/>
            <person name="Holt R.A."/>
            <person name="Marra M.A."/>
            <person name="Hamelin R.C."/>
            <person name="Hirst M."/>
            <person name="Jones S.J.M."/>
            <person name="Bohlmann J."/>
            <person name="Breuil C."/>
        </authorList>
    </citation>
    <scope>NUCLEOTIDE SEQUENCE [LARGE SCALE GENOMIC DNA]</scope>
    <source>
        <strain evidence="3">kw1407 / UAMH 11150</strain>
    </source>
</reference>
<dbReference type="InParanoid" id="F0XAL7"/>
<dbReference type="eggNOG" id="ENOG502RV0S">
    <property type="taxonomic scope" value="Eukaryota"/>
</dbReference>
<dbReference type="OrthoDB" id="4733706at2759"/>
<proteinExistence type="predicted"/>
<organism evidence="3">
    <name type="scientific">Grosmannia clavigera (strain kw1407 / UAMH 11150)</name>
    <name type="common">Blue stain fungus</name>
    <name type="synonym">Graphiocladiella clavigera</name>
    <dbReference type="NCBI Taxonomy" id="655863"/>
    <lineage>
        <taxon>Eukaryota</taxon>
        <taxon>Fungi</taxon>
        <taxon>Dikarya</taxon>
        <taxon>Ascomycota</taxon>
        <taxon>Pezizomycotina</taxon>
        <taxon>Sordariomycetes</taxon>
        <taxon>Sordariomycetidae</taxon>
        <taxon>Ophiostomatales</taxon>
        <taxon>Ophiostomataceae</taxon>
        <taxon>Leptographium</taxon>
    </lineage>
</organism>
<dbReference type="EMBL" id="GL629735">
    <property type="protein sequence ID" value="EFX05274.1"/>
    <property type="molecule type" value="Genomic_DNA"/>
</dbReference>
<dbReference type="RefSeq" id="XP_014174756.1">
    <property type="nucleotide sequence ID" value="XM_014319281.1"/>
</dbReference>